<dbReference type="RefSeq" id="WP_154162019.1">
    <property type="nucleotide sequence ID" value="NZ_VDCJ01000146.1"/>
</dbReference>
<reference evidence="1" key="1">
    <citation type="submission" date="2019-05" db="EMBL/GenBank/DDBJ databases">
        <authorList>
            <person name="Castillo A."/>
            <person name="Giampetruzzi A."/>
            <person name="Landa B."/>
            <person name="Saponari M."/>
            <person name="Almeida R.P.P."/>
            <person name="Moralejo E."/>
            <person name="Marco-Noales E."/>
            <person name="Velasco-Amo M.P."/>
            <person name="Roman-Ecija M."/>
            <person name="Navarro I."/>
            <person name="Monterde A."/>
            <person name="Barbe S."/>
        </authorList>
    </citation>
    <scope>NUCLEOTIDE SEQUENCE</scope>
    <source>
        <strain evidence="1">XYL1981</strain>
    </source>
</reference>
<feature type="non-terminal residue" evidence="1">
    <location>
        <position position="75"/>
    </location>
</feature>
<gene>
    <name evidence="1" type="ORF">FG476_00620</name>
</gene>
<proteinExistence type="predicted"/>
<accession>A0A9Q4MDY9</accession>
<name>A0A9Q4MDY9_XYLFS</name>
<comment type="caution">
    <text evidence="1">The sequence shown here is derived from an EMBL/GenBank/DDBJ whole genome shotgun (WGS) entry which is preliminary data.</text>
</comment>
<dbReference type="AlphaFoldDB" id="A0A9Q4MDY9"/>
<dbReference type="EMBL" id="VDCJ01000146">
    <property type="protein sequence ID" value="MRU22655.1"/>
    <property type="molecule type" value="Genomic_DNA"/>
</dbReference>
<evidence type="ECO:0000313" key="2">
    <source>
        <dbReference type="Proteomes" id="UP000474061"/>
    </source>
</evidence>
<dbReference type="Proteomes" id="UP000474061">
    <property type="component" value="Unassembled WGS sequence"/>
</dbReference>
<sequence length="75" mass="8615">MTKNDYLIRALSLPAKYGGIAKAYVDNEPIFQSEFDKSVSNISLYLLGYDVDKKITNVSELAKKNIRTYLSQYRM</sequence>
<organism evidence="1 2">
    <name type="scientific">Xylella fastidiosa subsp. multiplex</name>
    <dbReference type="NCBI Taxonomy" id="644357"/>
    <lineage>
        <taxon>Bacteria</taxon>
        <taxon>Pseudomonadati</taxon>
        <taxon>Pseudomonadota</taxon>
        <taxon>Gammaproteobacteria</taxon>
        <taxon>Lysobacterales</taxon>
        <taxon>Lysobacteraceae</taxon>
        <taxon>Xylella</taxon>
    </lineage>
</organism>
<protein>
    <submittedName>
        <fullName evidence="1">Uncharacterized protein</fullName>
    </submittedName>
</protein>
<reference evidence="1" key="2">
    <citation type="journal article" date="2020" name="Appl. Environ. Microbiol.">
        <title>Multiple intercontinental introductions associated with the emergence of a plant pathogen in Europe.</title>
        <authorList>
            <person name="Landa B.B."/>
            <person name="Castillo A.I."/>
            <person name="Giampetruzzi A."/>
            <person name="Kahn A."/>
            <person name="Roman-Ecija M."/>
            <person name="Velasco-Amo M.P."/>
            <person name="Navas-Cortes J.A."/>
            <person name="Marco-Noales E."/>
            <person name="Barbe S."/>
            <person name="Moralejo E."/>
            <person name="Coletta-Filho H.D."/>
            <person name="Saldarelli P."/>
            <person name="Saponari M."/>
            <person name="Almeida R.P.P."/>
        </authorList>
    </citation>
    <scope>NUCLEOTIDE SEQUENCE</scope>
    <source>
        <strain evidence="1">XYL1981</strain>
    </source>
</reference>
<evidence type="ECO:0000313" key="1">
    <source>
        <dbReference type="EMBL" id="MRU22655.1"/>
    </source>
</evidence>